<feature type="transmembrane region" description="Helical" evidence="6">
    <location>
        <begin position="206"/>
        <end position="225"/>
    </location>
</feature>
<feature type="transmembrane region" description="Helical" evidence="6">
    <location>
        <begin position="268"/>
        <end position="287"/>
    </location>
</feature>
<name>A0A845QER7_9FIRM</name>
<evidence type="ECO:0000313" key="7">
    <source>
        <dbReference type="EMBL" id="NBH60092.1"/>
    </source>
</evidence>
<feature type="transmembrane region" description="Helical" evidence="6">
    <location>
        <begin position="137"/>
        <end position="156"/>
    </location>
</feature>
<feature type="transmembrane region" description="Helical" evidence="6">
    <location>
        <begin position="54"/>
        <end position="77"/>
    </location>
</feature>
<dbReference type="GO" id="GO:0015209">
    <property type="term" value="F:cytosine transmembrane transporter activity"/>
    <property type="evidence" value="ECO:0007669"/>
    <property type="project" value="InterPro"/>
</dbReference>
<dbReference type="Pfam" id="PF02133">
    <property type="entry name" value="Transp_cyt_pur"/>
    <property type="match status" value="1"/>
</dbReference>
<reference evidence="7 8" key="1">
    <citation type="submission" date="2018-08" db="EMBL/GenBank/DDBJ databases">
        <title>Murine metabolic-syndrome-specific gut microbial biobank.</title>
        <authorList>
            <person name="Liu C."/>
        </authorList>
    </citation>
    <scope>NUCLEOTIDE SEQUENCE [LARGE SCALE GENOMIC DNA]</scope>
    <source>
        <strain evidence="7 8">28</strain>
    </source>
</reference>
<feature type="transmembrane region" description="Helical" evidence="6">
    <location>
        <begin position="237"/>
        <end position="256"/>
    </location>
</feature>
<dbReference type="EMBL" id="QXWK01000001">
    <property type="protein sequence ID" value="NBH60092.1"/>
    <property type="molecule type" value="Genomic_DNA"/>
</dbReference>
<keyword evidence="5 6" id="KW-0472">Membrane</keyword>
<evidence type="ECO:0000256" key="5">
    <source>
        <dbReference type="ARBA" id="ARBA00023136"/>
    </source>
</evidence>
<proteinExistence type="inferred from homology"/>
<dbReference type="RefSeq" id="WP_160200397.1">
    <property type="nucleotide sequence ID" value="NZ_QXWK01000001.1"/>
</dbReference>
<evidence type="ECO:0000256" key="2">
    <source>
        <dbReference type="ARBA" id="ARBA00008974"/>
    </source>
</evidence>
<dbReference type="PANTHER" id="PTHR30569:SF0">
    <property type="entry name" value="CYTOSINE PERMEASE"/>
    <property type="match status" value="1"/>
</dbReference>
<feature type="transmembrane region" description="Helical" evidence="6">
    <location>
        <begin position="341"/>
        <end position="361"/>
    </location>
</feature>
<dbReference type="InterPro" id="IPR001248">
    <property type="entry name" value="Pur-cyt_permease"/>
</dbReference>
<evidence type="ECO:0000256" key="3">
    <source>
        <dbReference type="ARBA" id="ARBA00022692"/>
    </source>
</evidence>
<feature type="transmembrane region" description="Helical" evidence="6">
    <location>
        <begin position="25"/>
        <end position="48"/>
    </location>
</feature>
<dbReference type="PANTHER" id="PTHR30569">
    <property type="entry name" value="CYTOSINE TRANSPORTER CODB"/>
    <property type="match status" value="1"/>
</dbReference>
<comment type="similarity">
    <text evidence="2">Belongs to the purine-cytosine permease (2.A.39) family.</text>
</comment>
<evidence type="ECO:0000256" key="6">
    <source>
        <dbReference type="SAM" id="Phobius"/>
    </source>
</evidence>
<feature type="transmembrane region" description="Helical" evidence="6">
    <location>
        <begin position="314"/>
        <end position="335"/>
    </location>
</feature>
<dbReference type="Gene3D" id="1.10.4160.10">
    <property type="entry name" value="Hydantoin permease"/>
    <property type="match status" value="1"/>
</dbReference>
<feature type="transmembrane region" description="Helical" evidence="6">
    <location>
        <begin position="168"/>
        <end position="186"/>
    </location>
</feature>
<evidence type="ECO:0000256" key="4">
    <source>
        <dbReference type="ARBA" id="ARBA00022989"/>
    </source>
</evidence>
<accession>A0A845QER7</accession>
<comment type="caution">
    <text evidence="7">The sequence shown here is derived from an EMBL/GenBank/DDBJ whole genome shotgun (WGS) entry which is preliminary data.</text>
</comment>
<comment type="subcellular location">
    <subcellularLocation>
        <location evidence="1">Membrane</location>
        <topology evidence="1">Multi-pass membrane protein</topology>
    </subcellularLocation>
</comment>
<evidence type="ECO:0000313" key="8">
    <source>
        <dbReference type="Proteomes" id="UP000446866"/>
    </source>
</evidence>
<dbReference type="CDD" id="cd11484">
    <property type="entry name" value="SLC-NCS1sbd_CobB-like"/>
    <property type="match status" value="1"/>
</dbReference>
<evidence type="ECO:0000256" key="1">
    <source>
        <dbReference type="ARBA" id="ARBA00004141"/>
    </source>
</evidence>
<protein>
    <submittedName>
        <fullName evidence="7">Cytosine permease</fullName>
    </submittedName>
</protein>
<dbReference type="InterPro" id="IPR030191">
    <property type="entry name" value="CodB"/>
</dbReference>
<dbReference type="GO" id="GO:0005886">
    <property type="term" value="C:plasma membrane"/>
    <property type="evidence" value="ECO:0007669"/>
    <property type="project" value="TreeGrafter"/>
</dbReference>
<keyword evidence="3 6" id="KW-0812">Transmembrane</keyword>
<organism evidence="7 8">
    <name type="scientific">Anaerotruncus colihominis</name>
    <dbReference type="NCBI Taxonomy" id="169435"/>
    <lineage>
        <taxon>Bacteria</taxon>
        <taxon>Bacillati</taxon>
        <taxon>Bacillota</taxon>
        <taxon>Clostridia</taxon>
        <taxon>Eubacteriales</taxon>
        <taxon>Oscillospiraceae</taxon>
        <taxon>Anaerotruncus</taxon>
    </lineage>
</organism>
<keyword evidence="8" id="KW-1185">Reference proteome</keyword>
<dbReference type="AlphaFoldDB" id="A0A845QER7"/>
<gene>
    <name evidence="7" type="ORF">D0435_00185</name>
</gene>
<dbReference type="Proteomes" id="UP000446866">
    <property type="component" value="Unassembled WGS sequence"/>
</dbReference>
<feature type="transmembrane region" description="Helical" evidence="6">
    <location>
        <begin position="373"/>
        <end position="393"/>
    </location>
</feature>
<sequence>MLEENKKSMEDFALERVKPEDRKGWVSLAAVQTGLFICVPSLLLGAILSASMPLWQALAAGIIGYLLTILISFFLGMQGADLGIPSAVITCSTFGTKGARILISSLLAISMIGWFGINCNVCGDAFSNLMKIATGLEIPVTISSIIWGVIMLLSAVFGMNALKKLDSVSIPLLVIIMVLGTVMAFRKFGSGGLSVEVEQSMTMIQGIGLSFSFTAVAAVTCSDITRFQKSRKETIKSTFWGILPAAIFTLVLGILMTKVANDYDISSVLATVGLPFLGIIVLILATWTTNSLNAYSAGLDVVMTFNLPDNKRKLATLVTGLVGIVLAVLGILGHIESFLSLLSYVFSAMGGVMMADYWIVGKGKPESWHRVEGFNWTGIISTVIAIAIAAFVVKVDYSGLLWGLIVYLVVEKFIPSKSRELDGTVE</sequence>
<keyword evidence="4 6" id="KW-1133">Transmembrane helix</keyword>
<feature type="transmembrane region" description="Helical" evidence="6">
    <location>
        <begin position="98"/>
        <end position="117"/>
    </location>
</feature>